<dbReference type="Proteomes" id="UP001408356">
    <property type="component" value="Unassembled WGS sequence"/>
</dbReference>
<reference evidence="1 2" key="1">
    <citation type="journal article" date="2024" name="J. Plant Pathol.">
        <title>Sequence and assembly of the genome of Seiridium unicorne, isolate CBS 538.82, causal agent of cypress canker disease.</title>
        <authorList>
            <person name="Scali E."/>
            <person name="Rocca G.D."/>
            <person name="Danti R."/>
            <person name="Garbelotto M."/>
            <person name="Barberini S."/>
            <person name="Baroncelli R."/>
            <person name="Emiliani G."/>
        </authorList>
    </citation>
    <scope>NUCLEOTIDE SEQUENCE [LARGE SCALE GENOMIC DNA]</scope>
    <source>
        <strain evidence="1 2">BM-138-508</strain>
    </source>
</reference>
<dbReference type="Pfam" id="PF11927">
    <property type="entry name" value="HODM_asu-like"/>
    <property type="match status" value="1"/>
</dbReference>
<sequence length="361" mass="40311">MTVVLLAFAFTVVLVGLRFLVRISQKNTGRVPKVRENQRQDAGYVQVLKGFNWSEAEPLKFRNFKPVYFITMGVRSADPSELITIDQNYLARIQTRQQTMQDHAGKVLGCLPSGAAAVQEIYTYLLTDYLPSRYPSMFVKDEKKFLNLVTNVSLPLQPPSDPIEALKLLGETVEDDMFLLQQEPEGHRSIAALCTSPSGFDPSEKLGKLLKDIHTPVPAYDKIGPSMERYFSRVAVGKNAVRTNWSITASPALLNLATNHVKDGDVVEEDIQVDISQARLRVELQTLSRLPKTRALLFSFKTYIYPLEDIKSEGLGSRLADAIEGLDTGNADGMWTYKGGVRWGKSVCIYLRSQTTPSGFN</sequence>
<evidence type="ECO:0000313" key="1">
    <source>
        <dbReference type="EMBL" id="KAK9419593.1"/>
    </source>
</evidence>
<proteinExistence type="predicted"/>
<dbReference type="EMBL" id="JARVKF010000310">
    <property type="protein sequence ID" value="KAK9419593.1"/>
    <property type="molecule type" value="Genomic_DNA"/>
</dbReference>
<gene>
    <name evidence="1" type="ORF">SUNI508_07329</name>
</gene>
<name>A0ABR2UYU3_9PEZI</name>
<protein>
    <submittedName>
        <fullName evidence="1">Uncharacterized protein</fullName>
    </submittedName>
</protein>
<keyword evidence="2" id="KW-1185">Reference proteome</keyword>
<comment type="caution">
    <text evidence="1">The sequence shown here is derived from an EMBL/GenBank/DDBJ whole genome shotgun (WGS) entry which is preliminary data.</text>
</comment>
<accession>A0ABR2UYU3</accession>
<evidence type="ECO:0000313" key="2">
    <source>
        <dbReference type="Proteomes" id="UP001408356"/>
    </source>
</evidence>
<dbReference type="InterPro" id="IPR021848">
    <property type="entry name" value="HODM_asu-like"/>
</dbReference>
<organism evidence="1 2">
    <name type="scientific">Seiridium unicorne</name>
    <dbReference type="NCBI Taxonomy" id="138068"/>
    <lineage>
        <taxon>Eukaryota</taxon>
        <taxon>Fungi</taxon>
        <taxon>Dikarya</taxon>
        <taxon>Ascomycota</taxon>
        <taxon>Pezizomycotina</taxon>
        <taxon>Sordariomycetes</taxon>
        <taxon>Xylariomycetidae</taxon>
        <taxon>Amphisphaeriales</taxon>
        <taxon>Sporocadaceae</taxon>
        <taxon>Seiridium</taxon>
    </lineage>
</organism>